<dbReference type="OrthoDB" id="10261361at2759"/>
<feature type="region of interest" description="Disordered" evidence="1">
    <location>
        <begin position="1"/>
        <end position="171"/>
    </location>
</feature>
<feature type="transmembrane region" description="Helical" evidence="2">
    <location>
        <begin position="347"/>
        <end position="369"/>
    </location>
</feature>
<keyword evidence="4" id="KW-1185">Reference proteome</keyword>
<keyword evidence="2" id="KW-0812">Transmembrane</keyword>
<organism evidence="3 4">
    <name type="scientific">Fomitopsis schrenkii</name>
    <name type="common">Brown rot fungus</name>
    <dbReference type="NCBI Taxonomy" id="2126942"/>
    <lineage>
        <taxon>Eukaryota</taxon>
        <taxon>Fungi</taxon>
        <taxon>Dikarya</taxon>
        <taxon>Basidiomycota</taxon>
        <taxon>Agaricomycotina</taxon>
        <taxon>Agaricomycetes</taxon>
        <taxon>Polyporales</taxon>
        <taxon>Fomitopsis</taxon>
    </lineage>
</organism>
<keyword evidence="2" id="KW-0472">Membrane</keyword>
<gene>
    <name evidence="3" type="ORF">FOMPIDRAFT_1157696</name>
</gene>
<feature type="transmembrane region" description="Helical" evidence="2">
    <location>
        <begin position="585"/>
        <end position="606"/>
    </location>
</feature>
<evidence type="ECO:0000313" key="3">
    <source>
        <dbReference type="EMBL" id="EPT03842.1"/>
    </source>
</evidence>
<evidence type="ECO:0000256" key="2">
    <source>
        <dbReference type="SAM" id="Phobius"/>
    </source>
</evidence>
<dbReference type="AlphaFoldDB" id="S8EFL7"/>
<protein>
    <submittedName>
        <fullName evidence="3">Uncharacterized protein</fullName>
    </submittedName>
</protein>
<dbReference type="eggNOG" id="ENOG502QVFY">
    <property type="taxonomic scope" value="Eukaryota"/>
</dbReference>
<dbReference type="HOGENOM" id="CLU_003027_0_0_1"/>
<feature type="transmembrane region" description="Helical" evidence="2">
    <location>
        <begin position="307"/>
        <end position="327"/>
    </location>
</feature>
<keyword evidence="2" id="KW-1133">Transmembrane helix</keyword>
<proteinExistence type="predicted"/>
<feature type="transmembrane region" description="Helical" evidence="2">
    <location>
        <begin position="469"/>
        <end position="488"/>
    </location>
</feature>
<dbReference type="InParanoid" id="S8EFL7"/>
<reference evidence="3 4" key="1">
    <citation type="journal article" date="2012" name="Science">
        <title>The Paleozoic origin of enzymatic lignin decomposition reconstructed from 31 fungal genomes.</title>
        <authorList>
            <person name="Floudas D."/>
            <person name="Binder M."/>
            <person name="Riley R."/>
            <person name="Barry K."/>
            <person name="Blanchette R.A."/>
            <person name="Henrissat B."/>
            <person name="Martinez A.T."/>
            <person name="Otillar R."/>
            <person name="Spatafora J.W."/>
            <person name="Yadav J.S."/>
            <person name="Aerts A."/>
            <person name="Benoit I."/>
            <person name="Boyd A."/>
            <person name="Carlson A."/>
            <person name="Copeland A."/>
            <person name="Coutinho P.M."/>
            <person name="de Vries R.P."/>
            <person name="Ferreira P."/>
            <person name="Findley K."/>
            <person name="Foster B."/>
            <person name="Gaskell J."/>
            <person name="Glotzer D."/>
            <person name="Gorecki P."/>
            <person name="Heitman J."/>
            <person name="Hesse C."/>
            <person name="Hori C."/>
            <person name="Igarashi K."/>
            <person name="Jurgens J.A."/>
            <person name="Kallen N."/>
            <person name="Kersten P."/>
            <person name="Kohler A."/>
            <person name="Kuees U."/>
            <person name="Kumar T.K.A."/>
            <person name="Kuo A."/>
            <person name="LaButti K."/>
            <person name="Larrondo L.F."/>
            <person name="Lindquist E."/>
            <person name="Ling A."/>
            <person name="Lombard V."/>
            <person name="Lucas S."/>
            <person name="Lundell T."/>
            <person name="Martin R."/>
            <person name="McLaughlin D.J."/>
            <person name="Morgenstern I."/>
            <person name="Morin E."/>
            <person name="Murat C."/>
            <person name="Nagy L.G."/>
            <person name="Nolan M."/>
            <person name="Ohm R.A."/>
            <person name="Patyshakuliyeva A."/>
            <person name="Rokas A."/>
            <person name="Ruiz-Duenas F.J."/>
            <person name="Sabat G."/>
            <person name="Salamov A."/>
            <person name="Samejima M."/>
            <person name="Schmutz J."/>
            <person name="Slot J.C."/>
            <person name="St John F."/>
            <person name="Stenlid J."/>
            <person name="Sun H."/>
            <person name="Sun S."/>
            <person name="Syed K."/>
            <person name="Tsang A."/>
            <person name="Wiebenga A."/>
            <person name="Young D."/>
            <person name="Pisabarro A."/>
            <person name="Eastwood D.C."/>
            <person name="Martin F."/>
            <person name="Cullen D."/>
            <person name="Grigoriev I.V."/>
            <person name="Hibbett D.S."/>
        </authorList>
    </citation>
    <scope>NUCLEOTIDE SEQUENCE</scope>
    <source>
        <strain evidence="4">FP-58527</strain>
    </source>
</reference>
<feature type="transmembrane region" description="Helical" evidence="2">
    <location>
        <begin position="618"/>
        <end position="636"/>
    </location>
</feature>
<dbReference type="STRING" id="743788.S8EFL7"/>
<evidence type="ECO:0000313" key="4">
    <source>
        <dbReference type="Proteomes" id="UP000015241"/>
    </source>
</evidence>
<dbReference type="Proteomes" id="UP000015241">
    <property type="component" value="Unassembled WGS sequence"/>
</dbReference>
<evidence type="ECO:0000256" key="1">
    <source>
        <dbReference type="SAM" id="MobiDB-lite"/>
    </source>
</evidence>
<feature type="transmembrane region" description="Helical" evidence="2">
    <location>
        <begin position="279"/>
        <end position="300"/>
    </location>
</feature>
<sequence length="1271" mass="143313">MAVKDLVELFDPETTSRRLSSTRSQGDSVRHTDAPPPPELPKEHSADPQARYAPPKFLAHPLLRRREPSQAEDDGEDVALLADVQPPGVEQDEDTTGSSRGQYGHDYSVDVTDGLPRASGRSYPNSRLPFGATTTPTPEGIPLSSPRKPINDSLTSIPPRPPVSPDLPAESSTSSVTIVSHAQKLTLITTAVPRGNTRLGPHTPIPLTTLFSRKAPPLYLPKLDDYISSLPIPAYVASEQTKKPPTPTMFPPMQALSNTKKTLADLEHNAMVPPSWRNWSGIFSTLLSFTIGITGSSALASYYSVQGLFDTFQIFALILSTIGQYAHRCVDFSSHPNILALNFASTITESTVLLVICMLVSGLLLFYFYSATSQCTTIRVPEGHQPLEYPKHSWLILLASFVLTVIYLPISTMAMHIMVWSDDLWVIPNPYTNATSNPPTLAPLGPSDEYRAPLDFCWTTTMRLDEVNFAPVLIILATACIAGLTVWFPVHLYRTIKRVVPIVDRYTELGAPRSSSDMNREYQRLLNRDRNPLNFLYSGFRRGWGSYESTFLLAKLTTLLITAVIDPQNCLFRTLSSKWVAVSRQIILLLAMLVYFILQGVFAPFLNPVNNASEWISRLNYVLTSAVALGVALDIPGSNILNGVVLDIIYILTYGLGFYFTVISMAINRRLVKRLARRIDFSIDIFSPRVDLSQSSPHTRRRIWQEALITLFLINRDTEIPKGQEMDFKEARNGEFPPYLTNFKGTSGERMVENLKILREVGSISYYKAIALISGPDAPLFRHLEKDIQNHFIGPDCYWKPPDAPVPGCTRFFGDAWWIPFPPTLVIRYDDGPLRALQDLSQLEEYVSQNSSPHVRRKCEIRLALRALDGLVVMWPYDYMRNVGEDTKWCGCRKRYDAHAVIHYKTCTLRIKRKGTLPWEGTDFGSGFEVELTYAKGVTVDGTVIGLTDDLDLTQPLARFLSLNEGLIAEHLVPLEMALRSYRHHTRRECQWKADVLTYQFLTAVYNQPRFPADVVDVVQELERDPCVRDLVCTSRPILEITYERWSAASASELTTWWYVFWDDLWRRNYDTIDALEEHASDFNPHYPSSIAYTPLPRAALETFLVQRGLLHNQPKWGDFFDAGFLNKMYLRMNDIVFHGSHGANILHLGEDDVSEFDMEEVDMKTLMQPSTLGTGAGTDYDDVSIRARPYYRWEGMLDDGLRRSKPKHRPLLAKLAVWFGLSPFWRSGVESKGLALDVCVMDGRYVLLDSVDIRSGSLDDDNDNLRLKAV</sequence>
<name>S8EFL7_FOMSC</name>
<feature type="transmembrane region" description="Helical" evidence="2">
    <location>
        <begin position="394"/>
        <end position="419"/>
    </location>
</feature>
<feature type="transmembrane region" description="Helical" evidence="2">
    <location>
        <begin position="648"/>
        <end position="668"/>
    </location>
</feature>
<dbReference type="EMBL" id="KE504128">
    <property type="protein sequence ID" value="EPT03842.1"/>
    <property type="molecule type" value="Genomic_DNA"/>
</dbReference>
<accession>S8EFL7</accession>